<keyword evidence="2" id="KW-0186">Copper</keyword>
<dbReference type="PANTHER" id="PTHR12151">
    <property type="entry name" value="ELECTRON TRANSPORT PROTIN SCO1/SENC FAMILY MEMBER"/>
    <property type="match status" value="1"/>
</dbReference>
<evidence type="ECO:0000256" key="1">
    <source>
        <dbReference type="ARBA" id="ARBA00010996"/>
    </source>
</evidence>
<dbReference type="Pfam" id="PF02630">
    <property type="entry name" value="SCO1-SenC"/>
    <property type="match status" value="1"/>
</dbReference>
<dbReference type="InterPro" id="IPR003782">
    <property type="entry name" value="SCO1/SenC"/>
</dbReference>
<proteinExistence type="inferred from homology"/>
<gene>
    <name evidence="4" type="ORF">K0U00_19395</name>
</gene>
<dbReference type="Proteomes" id="UP001519887">
    <property type="component" value="Unassembled WGS sequence"/>
</dbReference>
<name>A0ABS7C624_9BACL</name>
<accession>A0ABS7C624</accession>
<organism evidence="4 5">
    <name type="scientific">Paenibacillus sepulcri</name>
    <dbReference type="NCBI Taxonomy" id="359917"/>
    <lineage>
        <taxon>Bacteria</taxon>
        <taxon>Bacillati</taxon>
        <taxon>Bacillota</taxon>
        <taxon>Bacilli</taxon>
        <taxon>Bacillales</taxon>
        <taxon>Paenibacillaceae</taxon>
        <taxon>Paenibacillus</taxon>
    </lineage>
</organism>
<comment type="caution">
    <text evidence="4">The sequence shown here is derived from an EMBL/GenBank/DDBJ whole genome shotgun (WGS) entry which is preliminary data.</text>
</comment>
<evidence type="ECO:0000259" key="3">
    <source>
        <dbReference type="PROSITE" id="PS51352"/>
    </source>
</evidence>
<feature type="domain" description="Thioredoxin" evidence="3">
    <location>
        <begin position="17"/>
        <end position="188"/>
    </location>
</feature>
<dbReference type="InterPro" id="IPR013766">
    <property type="entry name" value="Thioredoxin_domain"/>
</dbReference>
<protein>
    <submittedName>
        <fullName evidence="4">SCO family protein</fullName>
    </submittedName>
</protein>
<sequence>MAGYFAYSMLGNHTGKLPVVMDSPDFTLQGLDGNPFTYSANNTGNVHIIEFMFTQCPDICPATTYNLVQIQEELKKEALFGSKVNFLAISFDPANDTPQVLRKYADRLGMDMSGWSILTGKEEDTKKLAEKFGISITKMPDGTFVHTATSLLLIDDKQRVRKVYRMGNDMDNELILNDIRTLINEKGA</sequence>
<dbReference type="EMBL" id="JAHZIK010000520">
    <property type="protein sequence ID" value="MBW7456200.1"/>
    <property type="molecule type" value="Genomic_DNA"/>
</dbReference>
<dbReference type="InterPro" id="IPR036249">
    <property type="entry name" value="Thioredoxin-like_sf"/>
</dbReference>
<dbReference type="SUPFAM" id="SSF52833">
    <property type="entry name" value="Thioredoxin-like"/>
    <property type="match status" value="1"/>
</dbReference>
<evidence type="ECO:0000256" key="2">
    <source>
        <dbReference type="ARBA" id="ARBA00023008"/>
    </source>
</evidence>
<dbReference type="PANTHER" id="PTHR12151:SF25">
    <property type="entry name" value="LINALOOL DEHYDRATASE_ISOMERASE DOMAIN-CONTAINING PROTEIN"/>
    <property type="match status" value="1"/>
</dbReference>
<dbReference type="PROSITE" id="PS51352">
    <property type="entry name" value="THIOREDOXIN_2"/>
    <property type="match status" value="1"/>
</dbReference>
<keyword evidence="5" id="KW-1185">Reference proteome</keyword>
<dbReference type="CDD" id="cd02968">
    <property type="entry name" value="SCO"/>
    <property type="match status" value="1"/>
</dbReference>
<dbReference type="Gene3D" id="3.40.30.10">
    <property type="entry name" value="Glutaredoxin"/>
    <property type="match status" value="1"/>
</dbReference>
<evidence type="ECO:0000313" key="5">
    <source>
        <dbReference type="Proteomes" id="UP001519887"/>
    </source>
</evidence>
<comment type="similarity">
    <text evidence="1">Belongs to the SCO1/2 family.</text>
</comment>
<reference evidence="4 5" key="1">
    <citation type="submission" date="2021-07" db="EMBL/GenBank/DDBJ databases">
        <title>Paenibacillus radiodurans sp. nov., isolated from the southeastern edge of Tengger Desert.</title>
        <authorList>
            <person name="Zhang G."/>
        </authorList>
    </citation>
    <scope>NUCLEOTIDE SEQUENCE [LARGE SCALE GENOMIC DNA]</scope>
    <source>
        <strain evidence="4 5">CCM 7311</strain>
    </source>
</reference>
<evidence type="ECO:0000313" key="4">
    <source>
        <dbReference type="EMBL" id="MBW7456200.1"/>
    </source>
</evidence>